<dbReference type="AlphaFoldDB" id="X6LW41"/>
<protein>
    <submittedName>
        <fullName evidence="1">Mannose-6-phosphate receptor domain-containing protein</fullName>
    </submittedName>
</protein>
<dbReference type="EMBL" id="ASPP01028782">
    <property type="protein sequence ID" value="ETO04905.1"/>
    <property type="molecule type" value="Genomic_DNA"/>
</dbReference>
<proteinExistence type="predicted"/>
<accession>X6LW41</accession>
<keyword evidence="1" id="KW-0675">Receptor</keyword>
<dbReference type="Proteomes" id="UP000023152">
    <property type="component" value="Unassembled WGS sequence"/>
</dbReference>
<sequence length="220" mass="25749">QQNHSSGHFSILETVAIENQIRSNISDSLYLGVEIPNVLVTTLAICEIEDAKGDMDRILKGTSRQWSQWRQEDNNNNNNNINSNNISNESLNDKKIINNGIEAMQSKVKQEILNDQWQYIDGDQHVTDDNKDEPVQQFLAKMDNFMEDLQLILPFYIDNYLKILTIPLMNRLDANMVKIQERLSIVSWIDRFKRKIEDLRSKRHICIYVKYKNKTTVISY</sequence>
<organism evidence="1 2">
    <name type="scientific">Reticulomyxa filosa</name>
    <dbReference type="NCBI Taxonomy" id="46433"/>
    <lineage>
        <taxon>Eukaryota</taxon>
        <taxon>Sar</taxon>
        <taxon>Rhizaria</taxon>
        <taxon>Retaria</taxon>
        <taxon>Foraminifera</taxon>
        <taxon>Monothalamids</taxon>
        <taxon>Reticulomyxidae</taxon>
        <taxon>Reticulomyxa</taxon>
    </lineage>
</organism>
<evidence type="ECO:0000313" key="2">
    <source>
        <dbReference type="Proteomes" id="UP000023152"/>
    </source>
</evidence>
<gene>
    <name evidence="1" type="ORF">RFI_32486</name>
</gene>
<evidence type="ECO:0000313" key="1">
    <source>
        <dbReference type="EMBL" id="ETO04905.1"/>
    </source>
</evidence>
<name>X6LW41_RETFI</name>
<feature type="non-terminal residue" evidence="1">
    <location>
        <position position="1"/>
    </location>
</feature>
<keyword evidence="2" id="KW-1185">Reference proteome</keyword>
<reference evidence="1 2" key="1">
    <citation type="journal article" date="2013" name="Curr. Biol.">
        <title>The Genome of the Foraminiferan Reticulomyxa filosa.</title>
        <authorList>
            <person name="Glockner G."/>
            <person name="Hulsmann N."/>
            <person name="Schleicher M."/>
            <person name="Noegel A.A."/>
            <person name="Eichinger L."/>
            <person name="Gallinger C."/>
            <person name="Pawlowski J."/>
            <person name="Sierra R."/>
            <person name="Euteneuer U."/>
            <person name="Pillet L."/>
            <person name="Moustafa A."/>
            <person name="Platzer M."/>
            <person name="Groth M."/>
            <person name="Szafranski K."/>
            <person name="Schliwa M."/>
        </authorList>
    </citation>
    <scope>NUCLEOTIDE SEQUENCE [LARGE SCALE GENOMIC DNA]</scope>
</reference>
<comment type="caution">
    <text evidence="1">The sequence shown here is derived from an EMBL/GenBank/DDBJ whole genome shotgun (WGS) entry which is preliminary data.</text>
</comment>